<dbReference type="RefSeq" id="WP_189987557.1">
    <property type="nucleotide sequence ID" value="NZ_BMZS01000002.1"/>
</dbReference>
<reference evidence="2" key="1">
    <citation type="journal article" date="2014" name="Int. J. Syst. Evol. Microbiol.">
        <title>Complete genome sequence of Corynebacterium casei LMG S-19264T (=DSM 44701T), isolated from a smear-ripened cheese.</title>
        <authorList>
            <consortium name="US DOE Joint Genome Institute (JGI-PGF)"/>
            <person name="Walter F."/>
            <person name="Albersmeier A."/>
            <person name="Kalinowski J."/>
            <person name="Ruckert C."/>
        </authorList>
    </citation>
    <scope>NUCLEOTIDE SEQUENCE</scope>
    <source>
        <strain evidence="2">KCTC 42651</strain>
    </source>
</reference>
<organism evidence="2 3">
    <name type="scientific">Thalassobaculum fulvum</name>
    <dbReference type="NCBI Taxonomy" id="1633335"/>
    <lineage>
        <taxon>Bacteria</taxon>
        <taxon>Pseudomonadati</taxon>
        <taxon>Pseudomonadota</taxon>
        <taxon>Alphaproteobacteria</taxon>
        <taxon>Rhodospirillales</taxon>
        <taxon>Thalassobaculaceae</taxon>
        <taxon>Thalassobaculum</taxon>
    </lineage>
</organism>
<reference evidence="2" key="2">
    <citation type="submission" date="2020-09" db="EMBL/GenBank/DDBJ databases">
        <authorList>
            <person name="Sun Q."/>
            <person name="Kim S."/>
        </authorList>
    </citation>
    <scope>NUCLEOTIDE SEQUENCE</scope>
    <source>
        <strain evidence="2">KCTC 42651</strain>
    </source>
</reference>
<dbReference type="AlphaFoldDB" id="A0A918XPZ4"/>
<evidence type="ECO:0000256" key="1">
    <source>
        <dbReference type="SAM" id="MobiDB-lite"/>
    </source>
</evidence>
<accession>A0A918XPZ4</accession>
<comment type="caution">
    <text evidence="2">The sequence shown here is derived from an EMBL/GenBank/DDBJ whole genome shotgun (WGS) entry which is preliminary data.</text>
</comment>
<name>A0A918XPZ4_9PROT</name>
<feature type="compositionally biased region" description="Basic residues" evidence="1">
    <location>
        <begin position="90"/>
        <end position="102"/>
    </location>
</feature>
<dbReference type="EMBL" id="BMZS01000002">
    <property type="protein sequence ID" value="GHD42252.1"/>
    <property type="molecule type" value="Genomic_DNA"/>
</dbReference>
<gene>
    <name evidence="2" type="ORF">GCM10017083_07050</name>
</gene>
<evidence type="ECO:0000313" key="2">
    <source>
        <dbReference type="EMBL" id="GHD42252.1"/>
    </source>
</evidence>
<protein>
    <submittedName>
        <fullName evidence="2">Uncharacterized protein</fullName>
    </submittedName>
</protein>
<evidence type="ECO:0000313" key="3">
    <source>
        <dbReference type="Proteomes" id="UP000630353"/>
    </source>
</evidence>
<feature type="region of interest" description="Disordered" evidence="1">
    <location>
        <begin position="51"/>
        <end position="102"/>
    </location>
</feature>
<sequence length="102" mass="11137">MPDDPRHVPADTLPTVVLEHARTGQPVVVDLRDYLAGRDGRYADWRLLGQGGFIDPPGLKSEGGPPDPAGPEPPDEEAAPAPPPSTPSSPRRRRRKHRRSRP</sequence>
<proteinExistence type="predicted"/>
<dbReference type="Proteomes" id="UP000630353">
    <property type="component" value="Unassembled WGS sequence"/>
</dbReference>
<keyword evidence="3" id="KW-1185">Reference proteome</keyword>